<feature type="signal peptide" evidence="1">
    <location>
        <begin position="1"/>
        <end position="19"/>
    </location>
</feature>
<organism evidence="2 3">
    <name type="scientific">Cecembia calidifontis</name>
    <dbReference type="NCBI Taxonomy" id="1187080"/>
    <lineage>
        <taxon>Bacteria</taxon>
        <taxon>Pseudomonadati</taxon>
        <taxon>Bacteroidota</taxon>
        <taxon>Cytophagia</taxon>
        <taxon>Cytophagales</taxon>
        <taxon>Cyclobacteriaceae</taxon>
        <taxon>Cecembia</taxon>
    </lineage>
</organism>
<evidence type="ECO:0000313" key="3">
    <source>
        <dbReference type="Proteomes" id="UP000292209"/>
    </source>
</evidence>
<evidence type="ECO:0000313" key="2">
    <source>
        <dbReference type="EMBL" id="RZS97252.1"/>
    </source>
</evidence>
<protein>
    <recommendedName>
        <fullName evidence="4">Outer membrane protein with beta-barrel domain</fullName>
    </recommendedName>
</protein>
<dbReference type="AlphaFoldDB" id="A0A4Q7PEI4"/>
<dbReference type="RefSeq" id="WP_130276059.1">
    <property type="nucleotide sequence ID" value="NZ_SGXG01000001.1"/>
</dbReference>
<sequence>MKKLLVILFFVILSNSASAQYKGQWRAIHGYEMTSVKAFFGMNFRGEFFPLNYFSIASGFTIYTPATGNARGFDVNARYYLTEKTKQWYGTLGYGHYTRVFEFNPEGIRRHNSINIGAGGMLKFRDELGINPEIIYQPMGRNEIIFKLGVVYFIN</sequence>
<gene>
    <name evidence="2" type="ORF">BC751_2855</name>
</gene>
<dbReference type="Proteomes" id="UP000292209">
    <property type="component" value="Unassembled WGS sequence"/>
</dbReference>
<comment type="caution">
    <text evidence="2">The sequence shown here is derived from an EMBL/GenBank/DDBJ whole genome shotgun (WGS) entry which is preliminary data.</text>
</comment>
<keyword evidence="1" id="KW-0732">Signal</keyword>
<feature type="chain" id="PRO_5020579573" description="Outer membrane protein with beta-barrel domain" evidence="1">
    <location>
        <begin position="20"/>
        <end position="155"/>
    </location>
</feature>
<dbReference type="EMBL" id="SGXG01000001">
    <property type="protein sequence ID" value="RZS97252.1"/>
    <property type="molecule type" value="Genomic_DNA"/>
</dbReference>
<dbReference type="OrthoDB" id="1122114at2"/>
<accession>A0A4Q7PEI4</accession>
<name>A0A4Q7PEI4_9BACT</name>
<evidence type="ECO:0008006" key="4">
    <source>
        <dbReference type="Google" id="ProtNLM"/>
    </source>
</evidence>
<reference evidence="2 3" key="1">
    <citation type="submission" date="2019-02" db="EMBL/GenBank/DDBJ databases">
        <title>Genomic Encyclopedia of Archaeal and Bacterial Type Strains, Phase II (KMG-II): from individual species to whole genera.</title>
        <authorList>
            <person name="Goeker M."/>
        </authorList>
    </citation>
    <scope>NUCLEOTIDE SEQUENCE [LARGE SCALE GENOMIC DNA]</scope>
    <source>
        <strain evidence="2 3">DSM 21411</strain>
    </source>
</reference>
<keyword evidence="3" id="KW-1185">Reference proteome</keyword>
<evidence type="ECO:0000256" key="1">
    <source>
        <dbReference type="SAM" id="SignalP"/>
    </source>
</evidence>
<proteinExistence type="predicted"/>